<proteinExistence type="predicted"/>
<keyword evidence="2" id="KW-1185">Reference proteome</keyword>
<comment type="caution">
    <text evidence="1">The sequence shown here is derived from an EMBL/GenBank/DDBJ whole genome shotgun (WGS) entry which is preliminary data.</text>
</comment>
<accession>A0ABQ6LN08</accession>
<dbReference type="RefSeq" id="WP_285673624.1">
    <property type="nucleotide sequence ID" value="NZ_BSYI01000038.1"/>
</dbReference>
<dbReference type="EMBL" id="BSYI01000038">
    <property type="protein sequence ID" value="GMG84558.1"/>
    <property type="molecule type" value="Genomic_DNA"/>
</dbReference>
<dbReference type="Proteomes" id="UP001239909">
    <property type="component" value="Unassembled WGS sequence"/>
</dbReference>
<sequence>MEIVEDHYRAGSMLITNQLPVDALLAAIVLEDPRLRRDVPISADAVFDRLIHNTHRLPLDDPPIGKPVMRTWAEAANDPNRIAQKPAARDASPAPWCVCCAARGCLDGTARTLGQGGAG</sequence>
<evidence type="ECO:0008006" key="3">
    <source>
        <dbReference type="Google" id="ProtNLM"/>
    </source>
</evidence>
<gene>
    <name evidence="1" type="ORF">LNKW23_37740</name>
</gene>
<protein>
    <recommendedName>
        <fullName evidence="3">IstB-like ATP-binding protein domain-containing protein</fullName>
    </recommendedName>
</protein>
<evidence type="ECO:0000313" key="2">
    <source>
        <dbReference type="Proteomes" id="UP001239909"/>
    </source>
</evidence>
<name>A0ABQ6LN08_9RHOB</name>
<organism evidence="1 2">
    <name type="scientific">Paralimibaculum aggregatum</name>
    <dbReference type="NCBI Taxonomy" id="3036245"/>
    <lineage>
        <taxon>Bacteria</taxon>
        <taxon>Pseudomonadati</taxon>
        <taxon>Pseudomonadota</taxon>
        <taxon>Alphaproteobacteria</taxon>
        <taxon>Rhodobacterales</taxon>
        <taxon>Paracoccaceae</taxon>
        <taxon>Paralimibaculum</taxon>
    </lineage>
</organism>
<reference evidence="1 2" key="1">
    <citation type="submission" date="2023-04" db="EMBL/GenBank/DDBJ databases">
        <title>Marinoamorphus aggregata gen. nov., sp. Nov., isolate from tissue of brittle star Ophioplocus japonicus.</title>
        <authorList>
            <person name="Kawano K."/>
            <person name="Sawayama S."/>
            <person name="Nakagawa S."/>
        </authorList>
    </citation>
    <scope>NUCLEOTIDE SEQUENCE [LARGE SCALE GENOMIC DNA]</scope>
    <source>
        <strain evidence="1 2">NKW23</strain>
    </source>
</reference>
<evidence type="ECO:0000313" key="1">
    <source>
        <dbReference type="EMBL" id="GMG84558.1"/>
    </source>
</evidence>